<feature type="region of interest" description="Disordered" evidence="1">
    <location>
        <begin position="892"/>
        <end position="950"/>
    </location>
</feature>
<dbReference type="Pfam" id="PF20639">
    <property type="entry name" value="Rrn6_K-rich"/>
    <property type="match status" value="1"/>
</dbReference>
<keyword evidence="5" id="KW-0396">Initiation factor</keyword>
<keyword evidence="6" id="KW-1185">Reference proteome</keyword>
<reference evidence="5" key="1">
    <citation type="journal article" date="2014" name="Nat. Commun.">
        <title>Multiple recent horizontal transfers of a large genomic region in cheese making fungi.</title>
        <authorList>
            <person name="Cheeseman K."/>
            <person name="Ropars J."/>
            <person name="Renault P."/>
            <person name="Dupont J."/>
            <person name="Gouzy J."/>
            <person name="Branca A."/>
            <person name="Abraham A.L."/>
            <person name="Ceppi M."/>
            <person name="Conseiller E."/>
            <person name="Debuchy R."/>
            <person name="Malagnac F."/>
            <person name="Goarin A."/>
            <person name="Silar P."/>
            <person name="Lacoste S."/>
            <person name="Sallet E."/>
            <person name="Bensimon A."/>
            <person name="Giraud T."/>
            <person name="Brygoo Y."/>
        </authorList>
    </citation>
    <scope>NUCLEOTIDE SEQUENCE [LARGE SCALE GENOMIC DNA]</scope>
    <source>
        <strain evidence="5">FM164</strain>
    </source>
</reference>
<name>W6Q0H3_PENRF</name>
<dbReference type="GO" id="GO:0070860">
    <property type="term" value="C:RNA polymerase I core factor complex"/>
    <property type="evidence" value="ECO:0007669"/>
    <property type="project" value="TreeGrafter"/>
</dbReference>
<dbReference type="GO" id="GO:0001163">
    <property type="term" value="F:RNA polymerase I transcription regulatory region sequence-specific DNA binding"/>
    <property type="evidence" value="ECO:0007669"/>
    <property type="project" value="TreeGrafter"/>
</dbReference>
<dbReference type="GO" id="GO:0003743">
    <property type="term" value="F:translation initiation factor activity"/>
    <property type="evidence" value="ECO:0007669"/>
    <property type="project" value="UniProtKB-KW"/>
</dbReference>
<dbReference type="InterPro" id="IPR019350">
    <property type="entry name" value="RNA_pol_I-sp_TIF_RRN6-like"/>
</dbReference>
<feature type="domain" description="RRN6 helical bundle" evidence="4">
    <location>
        <begin position="567"/>
        <end position="769"/>
    </location>
</feature>
<feature type="compositionally biased region" description="Basic residues" evidence="1">
    <location>
        <begin position="904"/>
        <end position="914"/>
    </location>
</feature>
<dbReference type="InterPro" id="IPR048536">
    <property type="entry name" value="Rrn6_K-rich"/>
</dbReference>
<dbReference type="OMA" id="DLPMTQV"/>
<dbReference type="InterPro" id="IPR048537">
    <property type="entry name" value="RRN6_HB"/>
</dbReference>
<evidence type="ECO:0000313" key="5">
    <source>
        <dbReference type="EMBL" id="CDM30038.1"/>
    </source>
</evidence>
<evidence type="ECO:0000256" key="1">
    <source>
        <dbReference type="SAM" id="MobiDB-lite"/>
    </source>
</evidence>
<evidence type="ECO:0000259" key="2">
    <source>
        <dbReference type="Pfam" id="PF10214"/>
    </source>
</evidence>
<dbReference type="GO" id="GO:0001179">
    <property type="term" value="F:RNA polymerase I general transcription initiation factor binding"/>
    <property type="evidence" value="ECO:0007669"/>
    <property type="project" value="TreeGrafter"/>
</dbReference>
<feature type="domain" description="RRN6 beta-propeller" evidence="2">
    <location>
        <begin position="103"/>
        <end position="474"/>
    </location>
</feature>
<proteinExistence type="predicted"/>
<dbReference type="Pfam" id="PF20640">
    <property type="entry name" value="Rrn6_HB"/>
    <property type="match status" value="1"/>
</dbReference>
<evidence type="ECO:0000259" key="3">
    <source>
        <dbReference type="Pfam" id="PF20639"/>
    </source>
</evidence>
<protein>
    <submittedName>
        <fullName evidence="5">RNA polymerase I-specific transcription initiation factor RRN6-like</fullName>
    </submittedName>
</protein>
<evidence type="ECO:0000259" key="4">
    <source>
        <dbReference type="Pfam" id="PF20640"/>
    </source>
</evidence>
<dbReference type="PANTHER" id="PTHR28221">
    <property type="entry name" value="RNA POLYMERASE I-SPECIFIC TRANSCRIPTION INITIATION FACTOR RRN6"/>
    <property type="match status" value="1"/>
</dbReference>
<gene>
    <name evidence="5" type="ORF">PROQFM164_S02g000187</name>
</gene>
<dbReference type="EMBL" id="HG792016">
    <property type="protein sequence ID" value="CDM30038.1"/>
    <property type="molecule type" value="Genomic_DNA"/>
</dbReference>
<dbReference type="Pfam" id="PF10214">
    <property type="entry name" value="Rrn6_beta-prop"/>
    <property type="match status" value="1"/>
</dbReference>
<keyword evidence="5" id="KW-0648">Protein biosynthesis</keyword>
<feature type="region of interest" description="Disordered" evidence="1">
    <location>
        <begin position="963"/>
        <end position="983"/>
    </location>
</feature>
<dbReference type="STRING" id="1365484.W6Q0H3"/>
<dbReference type="InterPro" id="IPR048535">
    <property type="entry name" value="RRN6_beta-prop"/>
</dbReference>
<dbReference type="OrthoDB" id="4090074at2759"/>
<feature type="compositionally biased region" description="Basic residues" evidence="1">
    <location>
        <begin position="969"/>
        <end position="983"/>
    </location>
</feature>
<evidence type="ECO:0000313" key="6">
    <source>
        <dbReference type="Proteomes" id="UP000030686"/>
    </source>
</evidence>
<dbReference type="Proteomes" id="UP000030686">
    <property type="component" value="Unassembled WGS sequence"/>
</dbReference>
<dbReference type="AlphaFoldDB" id="W6Q0H3"/>
<feature type="domain" description="RRN6 K-rich C-terminal" evidence="3">
    <location>
        <begin position="873"/>
        <end position="983"/>
    </location>
</feature>
<accession>W6Q0H3</accession>
<organism evidence="5 6">
    <name type="scientific">Penicillium roqueforti (strain FM164)</name>
    <dbReference type="NCBI Taxonomy" id="1365484"/>
    <lineage>
        <taxon>Eukaryota</taxon>
        <taxon>Fungi</taxon>
        <taxon>Dikarya</taxon>
        <taxon>Ascomycota</taxon>
        <taxon>Pezizomycotina</taxon>
        <taxon>Eurotiomycetes</taxon>
        <taxon>Eurotiomycetidae</taxon>
        <taxon>Eurotiales</taxon>
        <taxon>Aspergillaceae</taxon>
        <taxon>Penicillium</taxon>
    </lineage>
</organism>
<dbReference type="GO" id="GO:0042790">
    <property type="term" value="P:nucleolar large rRNA transcription by RNA polymerase I"/>
    <property type="evidence" value="ECO:0007669"/>
    <property type="project" value="TreeGrafter"/>
</dbReference>
<sequence>MDEHTSSALHYGHVGRAVYLPEEQEWTFTRSFARPPLIKYTGVTKTKIPSPFRSAKARPIPRVPEKDPRRLITSAHPDLAASWSSIRAEPLSKAITTVAEKYDPEVSELFDLGYAVDQRRHDKRLRSVAIAVAVTGECRNIISFRTLEEEILELTSPQKLAFRAPSISDQEMSEWSKCGAPVRQVHFARPLEEKPMFLAARLPATTTIFRPLYHFDPVPMCPSGDSILGSSTPLKNSRLDANPIAELCVSQTGGFSHADVTFNPWYQRQFAIVDTRGKWSVWEITGRQRLQQATWAAELVKSGSLPMQDYKRKHGCPRLDGWASIEWVHDVGSLLVSNRHNVIIYAFTDDQIPTRTVELGMTKPSEWVLDVQTNSRKPSQFFVLTTTRIMWFDVGALPGEHDTSLSLYPRVSWRHFRDPEDTTLRLSDIVVYQDLYLVLYSQLTRLVQVFPCPFISDEETESISVPDPLVLDAPLLADIPSTQHDSVVRFSRLVFREIAHSIAPVGRNFYNADLPFIKLFWMDSNLAVHESTFEAPRGNPDEPDSFRESSILRLRKRYAPTICAGPTDDFVVDDWDESATKQTIVRRCKPQMGRVDTRSDLQWTLDFSGVYQIATGKMKMEIHPQKQTKRLMPKPRTLDALIGDLQIEMENGSDQPPGKTMVELTDKKLLAEGLDERADDLQRLISALVSKQPNPNAQCRYMFLPLPSPNGSYGIPAKLSGEADNDLLNTYDRIVDDWMSTLPRAIPVQTRLMKEQVIRGVAVDLILSRLVKISTSLDSIILAKPTDPVEDQAIEKANEKAATQNNYLQSSYFSLSSSQIPASQSSMAKSQVFGSEPDAMPIQQSKYTAVPVLSGLSAFTTFKTPRPAPRNVTNLLAHWSVGTNPEDYSWERMEDEEMRETRARTPRSRRKKRPQPRDQSLPATPVIPMIRTWDSQPLAPPRLNVASSQPAMDDVSMTQMERGAFGARPLKKPKQKKKRAAGF</sequence>
<dbReference type="PANTHER" id="PTHR28221:SF2">
    <property type="entry name" value="RNA POLYMERASE I-SPECIFIC TRANSCRIPTION INITIATION FACTOR RRN6"/>
    <property type="match status" value="1"/>
</dbReference>